<comment type="subcellular location">
    <subcellularLocation>
        <location evidence="1">Cell membrane</location>
        <topology evidence="1">Multi-pass membrane protein</topology>
    </subcellularLocation>
</comment>
<comment type="similarity">
    <text evidence="6">Belongs to the ABC-4 integral membrane protein family.</text>
</comment>
<dbReference type="Proteomes" id="UP000239203">
    <property type="component" value="Unassembled WGS sequence"/>
</dbReference>
<feature type="transmembrane region" description="Helical" evidence="7">
    <location>
        <begin position="371"/>
        <end position="389"/>
    </location>
</feature>
<evidence type="ECO:0000256" key="6">
    <source>
        <dbReference type="ARBA" id="ARBA00038076"/>
    </source>
</evidence>
<organism evidence="10 11">
    <name type="scientific">Actinokineospora auranticolor</name>
    <dbReference type="NCBI Taxonomy" id="155976"/>
    <lineage>
        <taxon>Bacteria</taxon>
        <taxon>Bacillati</taxon>
        <taxon>Actinomycetota</taxon>
        <taxon>Actinomycetes</taxon>
        <taxon>Pseudonocardiales</taxon>
        <taxon>Pseudonocardiaceae</taxon>
        <taxon>Actinokineospora</taxon>
    </lineage>
</organism>
<evidence type="ECO:0000256" key="5">
    <source>
        <dbReference type="ARBA" id="ARBA00023136"/>
    </source>
</evidence>
<feature type="transmembrane region" description="Helical" evidence="7">
    <location>
        <begin position="276"/>
        <end position="298"/>
    </location>
</feature>
<feature type="transmembrane region" description="Helical" evidence="7">
    <location>
        <begin position="657"/>
        <end position="682"/>
    </location>
</feature>
<accession>A0A2S6H0Y3</accession>
<keyword evidence="4 7" id="KW-1133">Transmembrane helix</keyword>
<keyword evidence="11" id="KW-1185">Reference proteome</keyword>
<evidence type="ECO:0000256" key="2">
    <source>
        <dbReference type="ARBA" id="ARBA00022475"/>
    </source>
</evidence>
<keyword evidence="2" id="KW-1003">Cell membrane</keyword>
<feature type="transmembrane region" description="Helical" evidence="7">
    <location>
        <begin position="450"/>
        <end position="472"/>
    </location>
</feature>
<dbReference type="AlphaFoldDB" id="A0A2S6H0Y3"/>
<evidence type="ECO:0000259" key="9">
    <source>
        <dbReference type="Pfam" id="PF12704"/>
    </source>
</evidence>
<evidence type="ECO:0000259" key="8">
    <source>
        <dbReference type="Pfam" id="PF02687"/>
    </source>
</evidence>
<evidence type="ECO:0000256" key="7">
    <source>
        <dbReference type="SAM" id="Phobius"/>
    </source>
</evidence>
<comment type="caution">
    <text evidence="10">The sequence shown here is derived from an EMBL/GenBank/DDBJ whole genome shotgun (WGS) entry which is preliminary data.</text>
</comment>
<feature type="transmembrane region" description="Helical" evidence="7">
    <location>
        <begin position="747"/>
        <end position="767"/>
    </location>
</feature>
<evidence type="ECO:0000256" key="1">
    <source>
        <dbReference type="ARBA" id="ARBA00004651"/>
    </source>
</evidence>
<feature type="transmembrane region" description="Helical" evidence="7">
    <location>
        <begin position="15"/>
        <end position="35"/>
    </location>
</feature>
<dbReference type="GO" id="GO:0022857">
    <property type="term" value="F:transmembrane transporter activity"/>
    <property type="evidence" value="ECO:0007669"/>
    <property type="project" value="TreeGrafter"/>
</dbReference>
<dbReference type="RefSeq" id="WP_181043264.1">
    <property type="nucleotide sequence ID" value="NZ_CP154825.1"/>
</dbReference>
<evidence type="ECO:0000313" key="10">
    <source>
        <dbReference type="EMBL" id="PPK71138.1"/>
    </source>
</evidence>
<name>A0A2S6H0Y3_9PSEU</name>
<dbReference type="Pfam" id="PF02687">
    <property type="entry name" value="FtsX"/>
    <property type="match status" value="2"/>
</dbReference>
<evidence type="ECO:0000313" key="11">
    <source>
        <dbReference type="Proteomes" id="UP000239203"/>
    </source>
</evidence>
<dbReference type="PANTHER" id="PTHR30572:SF4">
    <property type="entry name" value="ABC TRANSPORTER PERMEASE YTRF"/>
    <property type="match status" value="1"/>
</dbReference>
<feature type="domain" description="ABC3 transporter permease C-terminal" evidence="8">
    <location>
        <begin position="661"/>
        <end position="773"/>
    </location>
</feature>
<gene>
    <name evidence="10" type="ORF">CLV40_101327</name>
</gene>
<dbReference type="Pfam" id="PF12704">
    <property type="entry name" value="MacB_PCD"/>
    <property type="match status" value="1"/>
</dbReference>
<feature type="domain" description="MacB-like periplasmic core" evidence="9">
    <location>
        <begin position="19"/>
        <end position="204"/>
    </location>
</feature>
<protein>
    <submittedName>
        <fullName evidence="10">Putative ABC transport system permease protein</fullName>
    </submittedName>
</protein>
<dbReference type="InterPro" id="IPR025857">
    <property type="entry name" value="MacB_PCD"/>
</dbReference>
<evidence type="ECO:0000256" key="4">
    <source>
        <dbReference type="ARBA" id="ARBA00022989"/>
    </source>
</evidence>
<dbReference type="GO" id="GO:0005886">
    <property type="term" value="C:plasma membrane"/>
    <property type="evidence" value="ECO:0007669"/>
    <property type="project" value="UniProtKB-SubCell"/>
</dbReference>
<dbReference type="EMBL" id="PTIX01000001">
    <property type="protein sequence ID" value="PPK71138.1"/>
    <property type="molecule type" value="Genomic_DNA"/>
</dbReference>
<feature type="transmembrane region" description="Helical" evidence="7">
    <location>
        <begin position="232"/>
        <end position="255"/>
    </location>
</feature>
<keyword evidence="3 7" id="KW-0812">Transmembrane</keyword>
<evidence type="ECO:0000256" key="3">
    <source>
        <dbReference type="ARBA" id="ARBA00022692"/>
    </source>
</evidence>
<reference evidence="10 11" key="1">
    <citation type="submission" date="2018-02" db="EMBL/GenBank/DDBJ databases">
        <title>Genomic Encyclopedia of Archaeal and Bacterial Type Strains, Phase II (KMG-II): from individual species to whole genera.</title>
        <authorList>
            <person name="Goeker M."/>
        </authorList>
    </citation>
    <scope>NUCLEOTIDE SEQUENCE [LARGE SCALE GENOMIC DNA]</scope>
    <source>
        <strain evidence="10 11">YU 961-1</strain>
    </source>
</reference>
<feature type="transmembrane region" description="Helical" evidence="7">
    <location>
        <begin position="395"/>
        <end position="414"/>
    </location>
</feature>
<keyword evidence="5 7" id="KW-0472">Membrane</keyword>
<feature type="transmembrane region" description="Helical" evidence="7">
    <location>
        <begin position="318"/>
        <end position="341"/>
    </location>
</feature>
<feature type="domain" description="ABC3 transporter permease C-terminal" evidence="8">
    <location>
        <begin position="236"/>
        <end position="351"/>
    </location>
</feature>
<feature type="transmembrane region" description="Helical" evidence="7">
    <location>
        <begin position="703"/>
        <end position="727"/>
    </location>
</feature>
<dbReference type="InterPro" id="IPR050250">
    <property type="entry name" value="Macrolide_Exporter_MacB"/>
</dbReference>
<sequence length="783" mass="80890">MRYAVRAVVAAKARYVLPAIGIVLGVAFVVSALVYGEAVRAMAERDAALADVSVEVGPDRTETPLDSALVRRLAQVPGVAGVRPIARGWAFLVDREGGTDRAAATNYLPSRHTLDAGQAPQGANEVVLDDKAGYSVGDRVRIVVNGVVRDVRVSGTTAASRSLIVLDTATARKDFAAAPDAYTEVDLVAAAGTSESALLAAVKEVLPDEFGAVSGTELAASAQADAEKITEILLGFAAIALFVACFLIANTFTMLSTARARENALLRAIGASRRAVLRRVLAEAAVLGVIATVPGYVVGIGGAALLGNLFSDGPPLQALALTPILVALCVGLGVTVVAAYLPARRAAAIPPIAALRTGLPVDQRSLNRRSVVGAISTAAGLAAICATPQTWELIYLGAPLLMLGLIALTPWLGLRLTALIRRPLTRLAGPRATLAVENARRVPRRTAATANALMVGLAICAAATVPLASLAAEAERAADTGDTADLRITPVDFAALAPDTAARVAAVPGVRLVSPVGNAHLDLGGGRALDAAVVDPVSLPQFVPVTVRAGVLGSLDHAIAVTTETATRRQWAVGTRVSTYTVAAIVDLPAGFGHDALVASDPDGQPPASILVRADPGQADAVRDRIRAALDNPTVRVHTRTEYREAAAEPYRRFLGILYALLGAAVLIGALAVATTMTMSTVERTREVGLLRAIGMTRAHVRAAFRWESVVVALLAAVVGLPAGVLIGSSAVWGQDSVALAIPWPTLGLFVVLTAIIGVVAAAWPAWRASRLPVLDALRSDTE</sequence>
<proteinExistence type="inferred from homology"/>
<dbReference type="InterPro" id="IPR003838">
    <property type="entry name" value="ABC3_permease_C"/>
</dbReference>
<dbReference type="PANTHER" id="PTHR30572">
    <property type="entry name" value="MEMBRANE COMPONENT OF TRANSPORTER-RELATED"/>
    <property type="match status" value="1"/>
</dbReference>